<dbReference type="Proteomes" id="UP000717696">
    <property type="component" value="Unassembled WGS sequence"/>
</dbReference>
<dbReference type="InterPro" id="IPR055481">
    <property type="entry name" value="DUF7053"/>
</dbReference>
<reference evidence="2" key="1">
    <citation type="journal article" date="2021" name="Nat. Commun.">
        <title>Genetic determinants of endophytism in the Arabidopsis root mycobiome.</title>
        <authorList>
            <person name="Mesny F."/>
            <person name="Miyauchi S."/>
            <person name="Thiergart T."/>
            <person name="Pickel B."/>
            <person name="Atanasova L."/>
            <person name="Karlsson M."/>
            <person name="Huettel B."/>
            <person name="Barry K.W."/>
            <person name="Haridas S."/>
            <person name="Chen C."/>
            <person name="Bauer D."/>
            <person name="Andreopoulos W."/>
            <person name="Pangilinan J."/>
            <person name="LaButti K."/>
            <person name="Riley R."/>
            <person name="Lipzen A."/>
            <person name="Clum A."/>
            <person name="Drula E."/>
            <person name="Henrissat B."/>
            <person name="Kohler A."/>
            <person name="Grigoriev I.V."/>
            <person name="Martin F.M."/>
            <person name="Hacquard S."/>
        </authorList>
    </citation>
    <scope>NUCLEOTIDE SEQUENCE</scope>
    <source>
        <strain evidence="2">MPI-CAGE-AT-0021</strain>
    </source>
</reference>
<dbReference type="AlphaFoldDB" id="A0A9P9FK02"/>
<proteinExistence type="predicted"/>
<dbReference type="Pfam" id="PF23155">
    <property type="entry name" value="DUF7053"/>
    <property type="match status" value="1"/>
</dbReference>
<sequence length="180" mass="19846">MASMLRTSAEIQHVTAIPAGIPAAKAIKLLHDHAFFLSCDPHMIKFEVLPTPTDPAPTIPEEREVEPIAPAKVYSVTDRLHTLPAGLWDSDVVSTCEYFNLENGLFVRLQSPLSVVMETVWLITEAEDGSCELFEDVVIKCSRFLIGIVKGTCESGWNDVHGKIIEKMKEPRVTLATSGE</sequence>
<dbReference type="PANTHER" id="PTHR38117">
    <property type="entry name" value="NACHT AND WD40 DOMAIN PROTEIN"/>
    <property type="match status" value="1"/>
</dbReference>
<dbReference type="OrthoDB" id="4794810at2759"/>
<keyword evidence="3" id="KW-1185">Reference proteome</keyword>
<name>A0A9P9FK02_9HYPO</name>
<evidence type="ECO:0000259" key="1">
    <source>
        <dbReference type="Pfam" id="PF23155"/>
    </source>
</evidence>
<feature type="domain" description="DUF7053" evidence="1">
    <location>
        <begin position="9"/>
        <end position="169"/>
    </location>
</feature>
<accession>A0A9P9FK02</accession>
<dbReference type="EMBL" id="JAGMUU010000001">
    <property type="protein sequence ID" value="KAH7162884.1"/>
    <property type="molecule type" value="Genomic_DNA"/>
</dbReference>
<dbReference type="PANTHER" id="PTHR38117:SF1">
    <property type="entry name" value="DUF3074 DOMAIN-CONTAINING PROTEIN"/>
    <property type="match status" value="1"/>
</dbReference>
<gene>
    <name evidence="2" type="ORF">B0J13DRAFT_22911</name>
</gene>
<evidence type="ECO:0000313" key="3">
    <source>
        <dbReference type="Proteomes" id="UP000717696"/>
    </source>
</evidence>
<protein>
    <recommendedName>
        <fullName evidence="1">DUF7053 domain-containing protein</fullName>
    </recommendedName>
</protein>
<comment type="caution">
    <text evidence="2">The sequence shown here is derived from an EMBL/GenBank/DDBJ whole genome shotgun (WGS) entry which is preliminary data.</text>
</comment>
<organism evidence="2 3">
    <name type="scientific">Dactylonectria estremocensis</name>
    <dbReference type="NCBI Taxonomy" id="1079267"/>
    <lineage>
        <taxon>Eukaryota</taxon>
        <taxon>Fungi</taxon>
        <taxon>Dikarya</taxon>
        <taxon>Ascomycota</taxon>
        <taxon>Pezizomycotina</taxon>
        <taxon>Sordariomycetes</taxon>
        <taxon>Hypocreomycetidae</taxon>
        <taxon>Hypocreales</taxon>
        <taxon>Nectriaceae</taxon>
        <taxon>Dactylonectria</taxon>
    </lineage>
</organism>
<evidence type="ECO:0000313" key="2">
    <source>
        <dbReference type="EMBL" id="KAH7162884.1"/>
    </source>
</evidence>